<proteinExistence type="predicted"/>
<dbReference type="Proteomes" id="UP001341281">
    <property type="component" value="Chromosome 02"/>
</dbReference>
<accession>A0AAQ3SUL1</accession>
<evidence type="ECO:0000313" key="1">
    <source>
        <dbReference type="EMBL" id="WVZ60664.1"/>
    </source>
</evidence>
<dbReference type="AlphaFoldDB" id="A0AAQ3SUL1"/>
<protein>
    <submittedName>
        <fullName evidence="1">Uncharacterized protein</fullName>
    </submittedName>
</protein>
<evidence type="ECO:0000313" key="2">
    <source>
        <dbReference type="Proteomes" id="UP001341281"/>
    </source>
</evidence>
<dbReference type="EMBL" id="CP144746">
    <property type="protein sequence ID" value="WVZ60664.1"/>
    <property type="molecule type" value="Genomic_DNA"/>
</dbReference>
<sequence>MVLGGRDRVFASFEEDLEAPTEEELDGVDPNVCVLQLRRCPDARTSGVILQAPAPAWLYGDDGGAGGTVVFFVDLCSCSCPTV</sequence>
<organism evidence="1 2">
    <name type="scientific">Paspalum notatum var. saurae</name>
    <dbReference type="NCBI Taxonomy" id="547442"/>
    <lineage>
        <taxon>Eukaryota</taxon>
        <taxon>Viridiplantae</taxon>
        <taxon>Streptophyta</taxon>
        <taxon>Embryophyta</taxon>
        <taxon>Tracheophyta</taxon>
        <taxon>Spermatophyta</taxon>
        <taxon>Magnoliopsida</taxon>
        <taxon>Liliopsida</taxon>
        <taxon>Poales</taxon>
        <taxon>Poaceae</taxon>
        <taxon>PACMAD clade</taxon>
        <taxon>Panicoideae</taxon>
        <taxon>Andropogonodae</taxon>
        <taxon>Paspaleae</taxon>
        <taxon>Paspalinae</taxon>
        <taxon>Paspalum</taxon>
    </lineage>
</organism>
<reference evidence="1 2" key="1">
    <citation type="submission" date="2024-02" db="EMBL/GenBank/DDBJ databases">
        <title>High-quality chromosome-scale genome assembly of Pensacola bahiagrass (Paspalum notatum Flugge var. saurae).</title>
        <authorList>
            <person name="Vega J.M."/>
            <person name="Podio M."/>
            <person name="Orjuela J."/>
            <person name="Siena L.A."/>
            <person name="Pessino S.C."/>
            <person name="Combes M.C."/>
            <person name="Mariac C."/>
            <person name="Albertini E."/>
            <person name="Pupilli F."/>
            <person name="Ortiz J.P.A."/>
            <person name="Leblanc O."/>
        </authorList>
    </citation>
    <scope>NUCLEOTIDE SEQUENCE [LARGE SCALE GENOMIC DNA]</scope>
    <source>
        <strain evidence="1">R1</strain>
        <tissue evidence="1">Leaf</tissue>
    </source>
</reference>
<name>A0AAQ3SUL1_PASNO</name>
<keyword evidence="2" id="KW-1185">Reference proteome</keyword>
<gene>
    <name evidence="1" type="ORF">U9M48_010655</name>
</gene>